<dbReference type="EMBL" id="AXCR01000010">
    <property type="protein sequence ID" value="KJR82671.1"/>
    <property type="molecule type" value="Genomic_DNA"/>
</dbReference>
<evidence type="ECO:0000256" key="2">
    <source>
        <dbReference type="ARBA" id="ARBA00006780"/>
    </source>
</evidence>
<proteinExistence type="inferred from homology"/>
<sequence>MSVKKPTNYKLWAKMLVGTKAHMLTRGLSSGAIMCVGGPMLTVYVMPTDEELFQRYNPELQKRSLDRREERQAEFNEWLQNLKRQSRSNKPIWVVQEEEAREAKEAKASQTLRLAEEARAQRDAMRKEAGLPPETTTKR</sequence>
<dbReference type="PANTHER" id="PTHR28202:SF1">
    <property type="entry name" value="ASSEMBLY FACTOR CBP4"/>
    <property type="match status" value="1"/>
</dbReference>
<evidence type="ECO:0000256" key="6">
    <source>
        <dbReference type="ARBA" id="ARBA00023128"/>
    </source>
</evidence>
<evidence type="ECO:0000313" key="13">
    <source>
        <dbReference type="EMBL" id="KJR82671.1"/>
    </source>
</evidence>
<comment type="function">
    <text evidence="9 11">Essential for the assembly of ubiquinol-cytochrome c reductase. It has a direct effect on the correct occurrence of the Rieske protein, core 4, core 5 and apocytochrome b.</text>
</comment>
<reference evidence="13 14" key="2">
    <citation type="journal article" date="2015" name="Eukaryot. Cell">
        <title>Asexual propagation of a virulent clone complex in a human and feline outbreak of sporotrichosis.</title>
        <authorList>
            <person name="Teixeira Mde M."/>
            <person name="Rodrigues A.M."/>
            <person name="Tsui C.K."/>
            <person name="de Almeida L.G."/>
            <person name="Van Diepeningen A.D."/>
            <person name="van den Ende B.G."/>
            <person name="Fernandes G.F."/>
            <person name="Kano R."/>
            <person name="Hamelin R.C."/>
            <person name="Lopes-Bezerra L.M."/>
            <person name="Vasconcelos A.T."/>
            <person name="de Hoog S."/>
            <person name="de Camargo Z.P."/>
            <person name="Felipe M.S."/>
        </authorList>
    </citation>
    <scope>NUCLEOTIDE SEQUENCE [LARGE SCALE GENOMIC DNA]</scope>
    <source>
        <strain evidence="13 14">1099-18</strain>
    </source>
</reference>
<dbReference type="RefSeq" id="XP_016585347.1">
    <property type="nucleotide sequence ID" value="XM_016730487.1"/>
</dbReference>
<dbReference type="Proteomes" id="UP000033710">
    <property type="component" value="Unassembled WGS sequence"/>
</dbReference>
<dbReference type="KEGG" id="ssck:SPSK_03652"/>
<evidence type="ECO:0000256" key="8">
    <source>
        <dbReference type="ARBA" id="ARBA00023186"/>
    </source>
</evidence>
<evidence type="ECO:0000256" key="11">
    <source>
        <dbReference type="RuleBase" id="RU368005"/>
    </source>
</evidence>
<feature type="region of interest" description="Disordered" evidence="12">
    <location>
        <begin position="103"/>
        <end position="139"/>
    </location>
</feature>
<name>A0A0F2M3F5_SPOSC</name>
<comment type="caution">
    <text evidence="13">The sequence shown here is derived from an EMBL/GenBank/DDBJ whole genome shotgun (WGS) entry which is preliminary data.</text>
</comment>
<dbReference type="OrthoDB" id="5576752at2759"/>
<dbReference type="Pfam" id="PF07960">
    <property type="entry name" value="CBP4"/>
    <property type="match status" value="1"/>
</dbReference>
<keyword evidence="4 11" id="KW-0999">Mitochondrion inner membrane</keyword>
<comment type="subcellular location">
    <subcellularLocation>
        <location evidence="1 11">Mitochondrion inner membrane</location>
        <topology evidence="1 11">Single-pass membrane protein</topology>
    </subcellularLocation>
</comment>
<evidence type="ECO:0000256" key="10">
    <source>
        <dbReference type="ARBA" id="ARBA00031521"/>
    </source>
</evidence>
<evidence type="ECO:0000256" key="9">
    <source>
        <dbReference type="ARBA" id="ARBA00025413"/>
    </source>
</evidence>
<evidence type="ECO:0000256" key="12">
    <source>
        <dbReference type="SAM" id="MobiDB-lite"/>
    </source>
</evidence>
<keyword evidence="5" id="KW-1133">Transmembrane helix</keyword>
<evidence type="ECO:0000256" key="5">
    <source>
        <dbReference type="ARBA" id="ARBA00022989"/>
    </source>
</evidence>
<feature type="compositionally biased region" description="Basic and acidic residues" evidence="12">
    <location>
        <begin position="114"/>
        <end position="129"/>
    </location>
</feature>
<dbReference type="PANTHER" id="PTHR28202">
    <property type="entry name" value="ASSEMBLY FACTOR CBP4"/>
    <property type="match status" value="1"/>
</dbReference>
<dbReference type="GO" id="GO:0005743">
    <property type="term" value="C:mitochondrial inner membrane"/>
    <property type="evidence" value="ECO:0007669"/>
    <property type="project" value="UniProtKB-SubCell"/>
</dbReference>
<dbReference type="GO" id="GO:0034551">
    <property type="term" value="P:mitochondrial respiratory chain complex III assembly"/>
    <property type="evidence" value="ECO:0007669"/>
    <property type="project" value="TreeGrafter"/>
</dbReference>
<keyword evidence="6 11" id="KW-0496">Mitochondrion</keyword>
<evidence type="ECO:0000256" key="7">
    <source>
        <dbReference type="ARBA" id="ARBA00023136"/>
    </source>
</evidence>
<dbReference type="VEuPathDB" id="FungiDB:SPSK_03652"/>
<dbReference type="InterPro" id="IPR012420">
    <property type="entry name" value="Cbp4"/>
</dbReference>
<reference evidence="13 14" key="1">
    <citation type="journal article" date="2014" name="BMC Genomics">
        <title>Comparative genomics of the major fungal agents of human and animal Sporotrichosis: Sporothrix schenckii and Sporothrix brasiliensis.</title>
        <authorList>
            <person name="Teixeira M.M."/>
            <person name="de Almeida L.G."/>
            <person name="Kubitschek-Barreira P."/>
            <person name="Alves F.L."/>
            <person name="Kioshima E.S."/>
            <person name="Abadio A.K."/>
            <person name="Fernandes L."/>
            <person name="Derengowski L.S."/>
            <person name="Ferreira K.S."/>
            <person name="Souza R.C."/>
            <person name="Ruiz J.C."/>
            <person name="de Andrade N.C."/>
            <person name="Paes H.C."/>
            <person name="Nicola A.M."/>
            <person name="Albuquerque P."/>
            <person name="Gerber A.L."/>
            <person name="Martins V.P."/>
            <person name="Peconick L.D."/>
            <person name="Neto A.V."/>
            <person name="Chaucanez C.B."/>
            <person name="Silva P.A."/>
            <person name="Cunha O.L."/>
            <person name="de Oliveira F.F."/>
            <person name="dos Santos T.C."/>
            <person name="Barros A.L."/>
            <person name="Soares M.A."/>
            <person name="de Oliveira L.M."/>
            <person name="Marini M.M."/>
            <person name="Villalobos-Duno H."/>
            <person name="Cunha M.M."/>
            <person name="de Hoog S."/>
            <person name="da Silveira J.F."/>
            <person name="Henrissat B."/>
            <person name="Nino-Vega G.A."/>
            <person name="Cisalpino P.S."/>
            <person name="Mora-Montes H.M."/>
            <person name="Almeida S.R."/>
            <person name="Stajich J.E."/>
            <person name="Lopes-Bezerra L.M."/>
            <person name="Vasconcelos A.T."/>
            <person name="Felipe M.S."/>
        </authorList>
    </citation>
    <scope>NUCLEOTIDE SEQUENCE [LARGE SCALE GENOMIC DNA]</scope>
    <source>
        <strain evidence="13 14">1099-18</strain>
    </source>
</reference>
<evidence type="ECO:0000313" key="14">
    <source>
        <dbReference type="Proteomes" id="UP000033710"/>
    </source>
</evidence>
<evidence type="ECO:0000256" key="4">
    <source>
        <dbReference type="ARBA" id="ARBA00022792"/>
    </source>
</evidence>
<gene>
    <name evidence="13" type="ORF">SPSK_03652</name>
</gene>
<dbReference type="AlphaFoldDB" id="A0A0F2M3F5"/>
<protein>
    <recommendedName>
        <fullName evidence="10 11">Cytochrome b mRNA-processing protein 4</fullName>
    </recommendedName>
</protein>
<evidence type="ECO:0000256" key="1">
    <source>
        <dbReference type="ARBA" id="ARBA00004434"/>
    </source>
</evidence>
<keyword evidence="3" id="KW-0812">Transmembrane</keyword>
<organism evidence="13 14">
    <name type="scientific">Sporothrix schenckii 1099-18</name>
    <dbReference type="NCBI Taxonomy" id="1397361"/>
    <lineage>
        <taxon>Eukaryota</taxon>
        <taxon>Fungi</taxon>
        <taxon>Dikarya</taxon>
        <taxon>Ascomycota</taxon>
        <taxon>Pezizomycotina</taxon>
        <taxon>Sordariomycetes</taxon>
        <taxon>Sordariomycetidae</taxon>
        <taxon>Ophiostomatales</taxon>
        <taxon>Ophiostomataceae</taxon>
        <taxon>Sporothrix</taxon>
    </lineage>
</organism>
<accession>A0A0F2M3F5</accession>
<evidence type="ECO:0000256" key="3">
    <source>
        <dbReference type="ARBA" id="ARBA00022692"/>
    </source>
</evidence>
<keyword evidence="7" id="KW-0472">Membrane</keyword>
<comment type="similarity">
    <text evidence="2 11">Belongs to the CBP4 family.</text>
</comment>
<dbReference type="GeneID" id="27665764"/>
<keyword evidence="8 11" id="KW-0143">Chaperone</keyword>